<name>A0ABU1EP97_9FLAO</name>
<evidence type="ECO:0000313" key="1">
    <source>
        <dbReference type="EMBL" id="MDR5590215.1"/>
    </source>
</evidence>
<keyword evidence="2" id="KW-1185">Reference proteome</keyword>
<protein>
    <submittedName>
        <fullName evidence="1">Molecular chaperone</fullName>
    </submittedName>
</protein>
<dbReference type="InterPro" id="IPR013783">
    <property type="entry name" value="Ig-like_fold"/>
</dbReference>
<dbReference type="SUPFAM" id="SSF49354">
    <property type="entry name" value="PapD-like"/>
    <property type="match status" value="1"/>
</dbReference>
<evidence type="ECO:0000313" key="2">
    <source>
        <dbReference type="Proteomes" id="UP001257234"/>
    </source>
</evidence>
<dbReference type="InterPro" id="IPR008962">
    <property type="entry name" value="PapD-like_sf"/>
</dbReference>
<organism evidence="1 2">
    <name type="scientific">Christiangramia sediminicola</name>
    <dbReference type="NCBI Taxonomy" id="3073267"/>
    <lineage>
        <taxon>Bacteria</taxon>
        <taxon>Pseudomonadati</taxon>
        <taxon>Bacteroidota</taxon>
        <taxon>Flavobacteriia</taxon>
        <taxon>Flavobacteriales</taxon>
        <taxon>Flavobacteriaceae</taxon>
        <taxon>Christiangramia</taxon>
    </lineage>
</organism>
<gene>
    <name evidence="1" type="ORF">RE431_06165</name>
</gene>
<dbReference type="Gene3D" id="2.60.40.10">
    <property type="entry name" value="Immunoglobulins"/>
    <property type="match status" value="1"/>
</dbReference>
<dbReference type="RefSeq" id="WP_309561092.1">
    <property type="nucleotide sequence ID" value="NZ_JAVJIU010000002.1"/>
</dbReference>
<reference evidence="2" key="1">
    <citation type="submission" date="2023-07" db="EMBL/GenBank/DDBJ databases">
        <title>Christiangramia sp. SM2212., a novel bacterium of the family Flavobacteriaceae isolated from the sea sediment.</title>
        <authorList>
            <person name="Wang J."/>
            <person name="Zhang X."/>
        </authorList>
    </citation>
    <scope>NUCLEOTIDE SEQUENCE [LARGE SCALE GENOMIC DNA]</scope>
    <source>
        <strain evidence="2">SM2212</strain>
    </source>
</reference>
<dbReference type="EMBL" id="JAVJIU010000002">
    <property type="protein sequence ID" value="MDR5590215.1"/>
    <property type="molecule type" value="Genomic_DNA"/>
</dbReference>
<proteinExistence type="predicted"/>
<comment type="caution">
    <text evidence="1">The sequence shown here is derived from an EMBL/GenBank/DDBJ whole genome shotgun (WGS) entry which is preliminary data.</text>
</comment>
<accession>A0ABU1EP97</accession>
<dbReference type="Proteomes" id="UP001257234">
    <property type="component" value="Unassembled WGS sequence"/>
</dbReference>
<sequence>MKNRITAVIGLFILLFPLSILAQGDLMIMPKRIIFEGNERSQEINLINTGKDTATFAISFIQYLMDENGEFTQVSEPAEGQKFADPFLRFFPRRVTLPPQQAQTVRLQVTRTGEMSDGEYRSHAYFRAIEKQTALKSETEEESQDNISINIKTVFGISIPVIIRRGETEAGIQLSDISFNKEANTISLVLNRSGNISTYGNLKVELRRSGDELKEVGLIKGIAVYTPNSKRNFSFELQNKDKVDISGGDLIISYETSKGKVYDEQVISVD</sequence>